<evidence type="ECO:0000313" key="3">
    <source>
        <dbReference type="EMBL" id="RGR90033.1"/>
    </source>
</evidence>
<evidence type="ECO:0000256" key="1">
    <source>
        <dbReference type="SAM" id="Phobius"/>
    </source>
</evidence>
<feature type="transmembrane region" description="Helical" evidence="1">
    <location>
        <begin position="54"/>
        <end position="74"/>
    </location>
</feature>
<keyword evidence="1" id="KW-0812">Transmembrane</keyword>
<proteinExistence type="predicted"/>
<feature type="transmembrane region" description="Helical" evidence="1">
    <location>
        <begin position="81"/>
        <end position="103"/>
    </location>
</feature>
<keyword evidence="4" id="KW-1185">Reference proteome</keyword>
<evidence type="ECO:0000313" key="2">
    <source>
        <dbReference type="EMBL" id="HJF06782.1"/>
    </source>
</evidence>
<dbReference type="Proteomes" id="UP000718012">
    <property type="component" value="Unassembled WGS sequence"/>
</dbReference>
<name>A0A412G8E6_9BACT</name>
<keyword evidence="1" id="KW-1133">Transmembrane helix</keyword>
<reference evidence="2" key="3">
    <citation type="submission" date="2021-09" db="EMBL/GenBank/DDBJ databases">
        <authorList>
            <person name="Gilroy R."/>
        </authorList>
    </citation>
    <scope>NUCLEOTIDE SEQUENCE</scope>
    <source>
        <strain evidence="2">CHK165-8395</strain>
    </source>
</reference>
<dbReference type="GeneID" id="79860660"/>
<evidence type="ECO:0000313" key="4">
    <source>
        <dbReference type="Proteomes" id="UP000285864"/>
    </source>
</evidence>
<dbReference type="RefSeq" id="WP_007570780.1">
    <property type="nucleotide sequence ID" value="NZ_CABKNL010000014.1"/>
</dbReference>
<dbReference type="Proteomes" id="UP000285864">
    <property type="component" value="Unassembled WGS sequence"/>
</dbReference>
<accession>A0A412G8E6</accession>
<reference evidence="3 4" key="1">
    <citation type="submission" date="2018-08" db="EMBL/GenBank/DDBJ databases">
        <title>A genome reference for cultivated species of the human gut microbiota.</title>
        <authorList>
            <person name="Zou Y."/>
            <person name="Xue W."/>
            <person name="Luo G."/>
        </authorList>
    </citation>
    <scope>NUCLEOTIDE SEQUENCE [LARGE SCALE GENOMIC DNA]</scope>
    <source>
        <strain evidence="3 4">AF24-2</strain>
    </source>
</reference>
<dbReference type="AlphaFoldDB" id="A0A412G8E6"/>
<dbReference type="InterPro" id="IPR025635">
    <property type="entry name" value="DUF4293"/>
</dbReference>
<protein>
    <submittedName>
        <fullName evidence="2">DUF4293 domain-containing protein</fullName>
    </submittedName>
    <submittedName>
        <fullName evidence="3">DUF4293 family protein</fullName>
    </submittedName>
</protein>
<keyword evidence="1" id="KW-0472">Membrane</keyword>
<dbReference type="EMBL" id="DYXD01000025">
    <property type="protein sequence ID" value="HJF06782.1"/>
    <property type="molecule type" value="Genomic_DNA"/>
</dbReference>
<dbReference type="Pfam" id="PF14126">
    <property type="entry name" value="DUF4293"/>
    <property type="match status" value="1"/>
</dbReference>
<feature type="transmembrane region" description="Helical" evidence="1">
    <location>
        <begin position="7"/>
        <end position="29"/>
    </location>
</feature>
<comment type="caution">
    <text evidence="3">The sequence shown here is derived from an EMBL/GenBank/DDBJ whole genome shotgun (WGS) entry which is preliminary data.</text>
</comment>
<dbReference type="EMBL" id="QRUU01000098">
    <property type="protein sequence ID" value="RGR90033.1"/>
    <property type="molecule type" value="Genomic_DNA"/>
</dbReference>
<gene>
    <name evidence="3" type="ORF">DWY20_13875</name>
    <name evidence="2" type="ORF">K8U81_01125</name>
</gene>
<feature type="transmembrane region" description="Helical" evidence="1">
    <location>
        <begin position="115"/>
        <end position="135"/>
    </location>
</feature>
<sequence length="149" mass="16957">MIQRIQTVYLLIVAIFMVLMMSFSVGHFYTETSVSDMTNLAVIAPDGTMNYAPWALFAILMVVAILSLVTIFLYRKRMLQIRLTLFSSIILVGYYVTLAAFVWGTLKECGSFTPSWTLCLPLISIILNWLAIRAIGKDEMLVKAYERLR</sequence>
<reference evidence="2" key="2">
    <citation type="journal article" date="2021" name="PeerJ">
        <title>Extensive microbial diversity within the chicken gut microbiome revealed by metagenomics and culture.</title>
        <authorList>
            <person name="Gilroy R."/>
            <person name="Ravi A."/>
            <person name="Getino M."/>
            <person name="Pursley I."/>
            <person name="Horton D.L."/>
            <person name="Alikhan N.F."/>
            <person name="Baker D."/>
            <person name="Gharbi K."/>
            <person name="Hall N."/>
            <person name="Watson M."/>
            <person name="Adriaenssens E.M."/>
            <person name="Foster-Nyarko E."/>
            <person name="Jarju S."/>
            <person name="Secka A."/>
            <person name="Antonio M."/>
            <person name="Oren A."/>
            <person name="Chaudhuri R.R."/>
            <person name="La Ragione R."/>
            <person name="Hildebrand F."/>
            <person name="Pallen M.J."/>
        </authorList>
    </citation>
    <scope>NUCLEOTIDE SEQUENCE</scope>
    <source>
        <strain evidence="2">CHK165-8395</strain>
    </source>
</reference>
<organism evidence="3 4">
    <name type="scientific">Phocaeicola coprocola</name>
    <dbReference type="NCBI Taxonomy" id="310298"/>
    <lineage>
        <taxon>Bacteria</taxon>
        <taxon>Pseudomonadati</taxon>
        <taxon>Bacteroidota</taxon>
        <taxon>Bacteroidia</taxon>
        <taxon>Bacteroidales</taxon>
        <taxon>Bacteroidaceae</taxon>
        <taxon>Phocaeicola</taxon>
    </lineage>
</organism>